<dbReference type="Proteomes" id="UP000777774">
    <property type="component" value="Unassembled WGS sequence"/>
</dbReference>
<proteinExistence type="predicted"/>
<accession>A0ABX1JWN0</accession>
<comment type="caution">
    <text evidence="1">The sequence shown here is derived from an EMBL/GenBank/DDBJ whole genome shotgun (WGS) entry which is preliminary data.</text>
</comment>
<evidence type="ECO:0000313" key="1">
    <source>
        <dbReference type="EMBL" id="NKY38152.1"/>
    </source>
</evidence>
<organism evidence="1 2">
    <name type="scientific">Cellulomonas septica</name>
    <dbReference type="NCBI Taxonomy" id="285080"/>
    <lineage>
        <taxon>Bacteria</taxon>
        <taxon>Bacillati</taxon>
        <taxon>Actinomycetota</taxon>
        <taxon>Actinomycetes</taxon>
        <taxon>Micrococcales</taxon>
        <taxon>Cellulomonadaceae</taxon>
        <taxon>Cellulomonas</taxon>
    </lineage>
</organism>
<keyword evidence="2" id="KW-1185">Reference proteome</keyword>
<dbReference type="EMBL" id="JAAXOY010000005">
    <property type="protein sequence ID" value="NKY38152.1"/>
    <property type="molecule type" value="Genomic_DNA"/>
</dbReference>
<protein>
    <recommendedName>
        <fullName evidence="3">DUF222 domain-containing protein</fullName>
    </recommendedName>
</protein>
<gene>
    <name evidence="1" type="ORF">HGA02_01035</name>
</gene>
<dbReference type="RefSeq" id="WP_168676622.1">
    <property type="nucleotide sequence ID" value="NZ_JAAXOY010000005.1"/>
</dbReference>
<name>A0ABX1JWN0_9CELL</name>
<evidence type="ECO:0000313" key="2">
    <source>
        <dbReference type="Proteomes" id="UP000777774"/>
    </source>
</evidence>
<evidence type="ECO:0008006" key="3">
    <source>
        <dbReference type="Google" id="ProtNLM"/>
    </source>
</evidence>
<reference evidence="1 2" key="1">
    <citation type="submission" date="2020-04" db="EMBL/GenBank/DDBJ databases">
        <title>MicrobeNet Type strains.</title>
        <authorList>
            <person name="Nicholson A.C."/>
        </authorList>
    </citation>
    <scope>NUCLEOTIDE SEQUENCE [LARGE SCALE GENOMIC DNA]</scope>
    <source>
        <strain evidence="1 2">ATCC BAA-787</strain>
    </source>
</reference>
<sequence>MTRKTGKKPNPPALSPTLHMSSADARLAFDHLDTSWGLMPDHRARDEFEIAWDRLTTVARAHGITDLYGLLKDLALVLRAIAVPTSAIEDTTDEVALASIHLHRNVAVAIGAAAAASIGAEPSAVYALPANVKIAARTADPRKQGRPAEIDEVVLLRTYTALGATNTSGRTRRAAATVAMTDAGCMLRETTQITDDSLLDVVEGMASAVLANGHNNGVESRFITLDDFHARVLQTVLLDARPGRPLLYEARKPNADTYAGGSSADGVLKRALTAVGLGHTDIEASALRRWRIKTTWHTHGPDAAAAIAGTDVARAARLADIQTTRDLVIDLPAATSGFQPLPLAA</sequence>